<dbReference type="RefSeq" id="WP_345420508.1">
    <property type="nucleotide sequence ID" value="NZ_AP031496.1"/>
</dbReference>
<comment type="caution">
    <text evidence="4">The sequence shown here is derived from an EMBL/GenBank/DDBJ whole genome shotgun (WGS) entry which is preliminary data.</text>
</comment>
<gene>
    <name evidence="4" type="ORF">GCM10025791_18240</name>
</gene>
<organism evidence="4 5">
    <name type="scientific">Halioxenophilus aromaticivorans</name>
    <dbReference type="NCBI Taxonomy" id="1306992"/>
    <lineage>
        <taxon>Bacteria</taxon>
        <taxon>Pseudomonadati</taxon>
        <taxon>Pseudomonadota</taxon>
        <taxon>Gammaproteobacteria</taxon>
        <taxon>Alteromonadales</taxon>
        <taxon>Alteromonadaceae</taxon>
        <taxon>Halioxenophilus</taxon>
    </lineage>
</organism>
<accession>A0AAV3U1I4</accession>
<feature type="domain" description="Periplasmic binding protein" evidence="3">
    <location>
        <begin position="59"/>
        <end position="321"/>
    </location>
</feature>
<name>A0AAV3U1I4_9ALTE</name>
<evidence type="ECO:0000259" key="3">
    <source>
        <dbReference type="Pfam" id="PF13407"/>
    </source>
</evidence>
<evidence type="ECO:0000313" key="4">
    <source>
        <dbReference type="EMBL" id="GAA4940304.1"/>
    </source>
</evidence>
<reference evidence="5" key="1">
    <citation type="journal article" date="2019" name="Int. J. Syst. Evol. Microbiol.">
        <title>The Global Catalogue of Microorganisms (GCM) 10K type strain sequencing project: providing services to taxonomists for standard genome sequencing and annotation.</title>
        <authorList>
            <consortium name="The Broad Institute Genomics Platform"/>
            <consortium name="The Broad Institute Genome Sequencing Center for Infectious Disease"/>
            <person name="Wu L."/>
            <person name="Ma J."/>
        </authorList>
    </citation>
    <scope>NUCLEOTIDE SEQUENCE [LARGE SCALE GENOMIC DNA]</scope>
    <source>
        <strain evidence="5">JCM 19134</strain>
    </source>
</reference>
<dbReference type="EMBL" id="BAABLX010000011">
    <property type="protein sequence ID" value="GAA4940304.1"/>
    <property type="molecule type" value="Genomic_DNA"/>
</dbReference>
<comment type="subcellular location">
    <subcellularLocation>
        <location evidence="1">Periplasm</location>
    </subcellularLocation>
</comment>
<dbReference type="PANTHER" id="PTHR30036:SF7">
    <property type="entry name" value="ABC TRANSPORTER PERIPLASMIC-BINDING PROTEIN YPHF"/>
    <property type="match status" value="1"/>
</dbReference>
<dbReference type="Pfam" id="PF13407">
    <property type="entry name" value="Peripla_BP_4"/>
    <property type="match status" value="1"/>
</dbReference>
<keyword evidence="5" id="KW-1185">Reference proteome</keyword>
<dbReference type="Proteomes" id="UP001409585">
    <property type="component" value="Unassembled WGS sequence"/>
</dbReference>
<dbReference type="InterPro" id="IPR025997">
    <property type="entry name" value="SBP_2_dom"/>
</dbReference>
<dbReference type="AlphaFoldDB" id="A0AAV3U1I4"/>
<dbReference type="GO" id="GO:0055085">
    <property type="term" value="P:transmembrane transport"/>
    <property type="evidence" value="ECO:0007669"/>
    <property type="project" value="UniProtKB-ARBA"/>
</dbReference>
<dbReference type="GO" id="GO:0030246">
    <property type="term" value="F:carbohydrate binding"/>
    <property type="evidence" value="ECO:0007669"/>
    <property type="project" value="TreeGrafter"/>
</dbReference>
<evidence type="ECO:0000256" key="2">
    <source>
        <dbReference type="ARBA" id="ARBA00007639"/>
    </source>
</evidence>
<dbReference type="SUPFAM" id="SSF53822">
    <property type="entry name" value="Periplasmic binding protein-like I"/>
    <property type="match status" value="1"/>
</dbReference>
<dbReference type="InterPro" id="IPR050555">
    <property type="entry name" value="Bact_Solute-Bind_Prot2"/>
</dbReference>
<evidence type="ECO:0000256" key="1">
    <source>
        <dbReference type="ARBA" id="ARBA00004418"/>
    </source>
</evidence>
<sequence length="339" mass="36010">MSFYLNFLLISTVRRCTARSRLRSAFSLFALISVFCALLGCSDSATESNGQSEVQRPKVALIMKSLANEFFVAMADGARQHHAEHSSQYDLIVNGIKDESDLTQQVTLVEQMMAIGVDVIVIAPADSKALVPVLKRAVNAGIVVVNIDNQLDQSVLQQANLSVPFVGPDNRAGAKKVGDYLAKQLQPGSEVAIIAGIATAFNGQQRQAGFEDSMQQTGMKVVSVQNGDWQQAKASTITSALVNEYPNLAAVLCANDSMALGAAAVLKQAGKSEQIKLVGFDNIAAAKELLANDRLVATAEQYGGQLAVFGIDFALEILAGGQPKDKKTPVDLITKAATP</sequence>
<dbReference type="GO" id="GO:0030288">
    <property type="term" value="C:outer membrane-bounded periplasmic space"/>
    <property type="evidence" value="ECO:0007669"/>
    <property type="project" value="TreeGrafter"/>
</dbReference>
<proteinExistence type="inferred from homology"/>
<dbReference type="InterPro" id="IPR028082">
    <property type="entry name" value="Peripla_BP_I"/>
</dbReference>
<dbReference type="Gene3D" id="3.40.50.2300">
    <property type="match status" value="2"/>
</dbReference>
<evidence type="ECO:0000313" key="5">
    <source>
        <dbReference type="Proteomes" id="UP001409585"/>
    </source>
</evidence>
<dbReference type="PANTHER" id="PTHR30036">
    <property type="entry name" value="D-XYLOSE-BINDING PERIPLASMIC PROTEIN"/>
    <property type="match status" value="1"/>
</dbReference>
<protein>
    <submittedName>
        <fullName evidence="4">Sugar ABC transporter substrate-binding protein</fullName>
    </submittedName>
</protein>
<comment type="similarity">
    <text evidence="2">Belongs to the bacterial solute-binding protein 2 family.</text>
</comment>
<dbReference type="CDD" id="cd19970">
    <property type="entry name" value="PBP1_ABC_sugar_binding-like"/>
    <property type="match status" value="1"/>
</dbReference>